<proteinExistence type="predicted"/>
<dbReference type="AlphaFoldDB" id="A0A4V5PSP2"/>
<sequence>MQAPDVNASSEVYEKHTDHFRGAAEGWADAETLTAAQRAAIVEADAIVTAAADGLGLAVVTERAARRAATKLRAQFGIRDVILDLRIMGVSDALLNGPAMRSRDNPVYKHVFQEGTAGEITEAKLREEPELAERILSRLAGVEDFSGKAAAQASLKEALEKSFTIRDALDATEMAQNKAGDAEIQGRLAVRTALEKAYGMLRAAFPGQRKLVESFFLRRERNTKKGAGESGGAGNEG</sequence>
<keyword evidence="2" id="KW-1185">Reference proteome</keyword>
<organism evidence="1 2">
    <name type="scientific">Polyangium fumosum</name>
    <dbReference type="NCBI Taxonomy" id="889272"/>
    <lineage>
        <taxon>Bacteria</taxon>
        <taxon>Pseudomonadati</taxon>
        <taxon>Myxococcota</taxon>
        <taxon>Polyangia</taxon>
        <taxon>Polyangiales</taxon>
        <taxon>Polyangiaceae</taxon>
        <taxon>Polyangium</taxon>
    </lineage>
</organism>
<comment type="caution">
    <text evidence="1">The sequence shown here is derived from an EMBL/GenBank/DDBJ whole genome shotgun (WGS) entry which is preliminary data.</text>
</comment>
<reference evidence="1 2" key="1">
    <citation type="submission" date="2019-04" db="EMBL/GenBank/DDBJ databases">
        <authorList>
            <person name="Li Y."/>
            <person name="Wang J."/>
        </authorList>
    </citation>
    <scope>NUCLEOTIDE SEQUENCE [LARGE SCALE GENOMIC DNA]</scope>
    <source>
        <strain evidence="1 2">DSM 14668</strain>
    </source>
</reference>
<protein>
    <submittedName>
        <fullName evidence="1">Uncharacterized protein</fullName>
    </submittedName>
</protein>
<dbReference type="EMBL" id="SSMQ01000006">
    <property type="protein sequence ID" value="TKD10299.1"/>
    <property type="molecule type" value="Genomic_DNA"/>
</dbReference>
<gene>
    <name evidence="1" type="ORF">E8A74_07555</name>
</gene>
<dbReference type="OrthoDB" id="5510092at2"/>
<evidence type="ECO:0000313" key="2">
    <source>
        <dbReference type="Proteomes" id="UP000309215"/>
    </source>
</evidence>
<dbReference type="Proteomes" id="UP000309215">
    <property type="component" value="Unassembled WGS sequence"/>
</dbReference>
<dbReference type="RefSeq" id="WP_136928263.1">
    <property type="nucleotide sequence ID" value="NZ_SSMQ01000006.1"/>
</dbReference>
<name>A0A4V5PSP2_9BACT</name>
<evidence type="ECO:0000313" key="1">
    <source>
        <dbReference type="EMBL" id="TKD10299.1"/>
    </source>
</evidence>
<accession>A0A4V5PSP2</accession>